<keyword evidence="7" id="KW-0472">Membrane</keyword>
<evidence type="ECO:0000256" key="1">
    <source>
        <dbReference type="ARBA" id="ARBA00004370"/>
    </source>
</evidence>
<dbReference type="Proteomes" id="UP000199167">
    <property type="component" value="Unassembled WGS sequence"/>
</dbReference>
<organism evidence="10 11">
    <name type="scientific">Cognatiyoonia koreensis</name>
    <dbReference type="NCBI Taxonomy" id="364200"/>
    <lineage>
        <taxon>Bacteria</taxon>
        <taxon>Pseudomonadati</taxon>
        <taxon>Pseudomonadota</taxon>
        <taxon>Alphaproteobacteria</taxon>
        <taxon>Rhodobacterales</taxon>
        <taxon>Paracoccaceae</taxon>
        <taxon>Cognatiyoonia</taxon>
    </lineage>
</organism>
<dbReference type="InterPro" id="IPR001343">
    <property type="entry name" value="Hemolysn_Ca-bd"/>
</dbReference>
<evidence type="ECO:0000256" key="7">
    <source>
        <dbReference type="ARBA" id="ARBA00023136"/>
    </source>
</evidence>
<dbReference type="PANTHER" id="PTHR38340">
    <property type="entry name" value="S-LAYER PROTEIN"/>
    <property type="match status" value="1"/>
</dbReference>
<dbReference type="PRINTS" id="PR01488">
    <property type="entry name" value="RTXTOXINA"/>
</dbReference>
<dbReference type="InterPro" id="IPR018511">
    <property type="entry name" value="Hemolysin-typ_Ca-bd_CS"/>
</dbReference>
<name>A0A1I0Q1W0_9RHOB</name>
<dbReference type="InterPro" id="IPR050557">
    <property type="entry name" value="RTX_toxin/Mannuronan_C5-epim"/>
</dbReference>
<evidence type="ECO:0000256" key="3">
    <source>
        <dbReference type="ARBA" id="ARBA00022525"/>
    </source>
</evidence>
<dbReference type="Pfam" id="PF00353">
    <property type="entry name" value="HemolysinCabind"/>
    <property type="match status" value="11"/>
</dbReference>
<accession>A0A1I0Q1W0</accession>
<dbReference type="PROSITE" id="PS00330">
    <property type="entry name" value="HEMOLYSIN_CALCIUM"/>
    <property type="match status" value="5"/>
</dbReference>
<dbReference type="STRING" id="364200.SAMN04488515_1584"/>
<reference evidence="10 11" key="1">
    <citation type="submission" date="2016-10" db="EMBL/GenBank/DDBJ databases">
        <authorList>
            <person name="de Groot N.N."/>
        </authorList>
    </citation>
    <scope>NUCLEOTIDE SEQUENCE [LARGE SCALE GENOMIC DNA]</scope>
    <source>
        <strain evidence="10 11">DSM 17925</strain>
    </source>
</reference>
<dbReference type="InterPro" id="IPR003995">
    <property type="entry name" value="RTX_toxin_determinant-A"/>
</dbReference>
<feature type="region of interest" description="Disordered" evidence="8">
    <location>
        <begin position="475"/>
        <end position="549"/>
    </location>
</feature>
<evidence type="ECO:0000256" key="2">
    <source>
        <dbReference type="ARBA" id="ARBA00004613"/>
    </source>
</evidence>
<dbReference type="EMBL" id="FOIZ01000001">
    <property type="protein sequence ID" value="SEW20530.1"/>
    <property type="molecule type" value="Genomic_DNA"/>
</dbReference>
<dbReference type="RefSeq" id="WP_089992435.1">
    <property type="nucleotide sequence ID" value="NZ_FOIZ01000001.1"/>
</dbReference>
<dbReference type="SUPFAM" id="SSF51120">
    <property type="entry name" value="beta-Roll"/>
    <property type="match status" value="6"/>
</dbReference>
<dbReference type="InterPro" id="IPR028992">
    <property type="entry name" value="Hedgehog/Intein_dom"/>
</dbReference>
<keyword evidence="5" id="KW-0677">Repeat</keyword>
<sequence length="1331" mass="135011">MQGYLVRLGNDRLGSGDVIVGPTIGFNEQSVIGTGSWTWTGVWQNGTTYSNINDTGTYYLGTDGNVYFVPTTWQVDDVISASATIAPSSDFREFGTSGNNTNIVAGAEDDVMYGGSSTSTTGTGNDTMHGGAGNDTIFSGDGNDRVIGSGGDDSISGGAGNDVIYGDNATTVTSQSESLNWSAQGADGTNLAAGFTQDTGTMNVTVNFNADGSGSGDKEVATRQQYTENGEPFDSNSALFLQGDGGPNTTVSIIFNAESGTGMTDEVSNVAFRLNDVDVNAIQWVDVVTINAYDIDGNPVTVVMTAEGDDQVNGQTVTGQGSGVDNPDLANGSVYVEIAGPVHSIEIIYSNSVANGNQFLWITDVHFDTVVDPDGADSISGGAGNDLIYGGGDADTIDGDGGLDTIYGGDGADTINGGAQTDTVFGGAGDDVIDGGADADSLFGDSGNDTLTGSTGNDTLYGGAGNDALLGGDNDDSLFGGSGDDSITGGSGRDTAFGDSGNDNVSLGDGDDVFGNFTGESGNDTIAGGSGNDTLNGGEGDDTVYGGADDDLIIGASGDDTLYGGTGDDQFNISDNHNQDQIIGGEDGDNGDIDSVNFGNSTSTQGVNVTYTGFEQGTYDYAGTTGTGSFSEIERIETTDFGDTVDASGSTSGVTVATGDGDDSIIGSAGADDIDAGAGADTIEGGQGDDNIDLGIADGNPDLLVFSDGDGSDIVTNFDAPIDNNDGTFTGIDTLDVSALNDLNNNPVNTNDVTVSGPVGGPVVLTFPNGESITLQGITPAQLASPFALNAIGIPLPDGTVSGTSGADIIDGSYLGDPDGDIVDNDDAILLGDTGNDDLIEAYGGNDSVLAGTGNDEVYGGSGNDAIDGGVGDDTIFGESGDDTAVVSADFGDDTYIGGETGETTGDTLDATALTNDTTVTFTGNEAGTLTQGANAVSFTEVERVETGSGDDSIFGGAGNDSVNTGAGDDTFVVTNGFGTDTYDAVEGGETIGDTLDGSALTGDVTVNMTGVEAGTLTDAGDSVTFTDVENIFTGSGDDTITGGVGAITVDTGAGDDTISIADGDSATAGAGDDLFILEDLAETSNGTITIDGGSENSTAGDVLRLGELADLNTLNATDDGTGSLTGSVTLKDGTLLTFTDIETIICFTPGTLIATPQGARDIATLKVGDSVITRDHGIQPIRWIQSRTVPALDRFAPIRIRPGVMTGQEQDLLVSPQHRMLFQGYRAELLFGETEVLVSAKHLVDGIDVIEETGGFVTYIHMMFDQHEIVYANGAASESFHPGSVGLTAVSDEAREELFALFPALRSDPNQYGQTARRCLKKHETKLLNT</sequence>
<dbReference type="GO" id="GO:0005576">
    <property type="term" value="C:extracellular region"/>
    <property type="evidence" value="ECO:0007669"/>
    <property type="project" value="UniProtKB-SubCell"/>
</dbReference>
<comment type="subcellular location">
    <subcellularLocation>
        <location evidence="1">Membrane</location>
    </subcellularLocation>
    <subcellularLocation>
        <location evidence="2">Secreted</location>
    </subcellularLocation>
</comment>
<keyword evidence="6" id="KW-0843">Virulence</keyword>
<feature type="domain" description="Hedgehog/Intein (Hint)" evidence="9">
    <location>
        <begin position="1146"/>
        <end position="1284"/>
    </location>
</feature>
<dbReference type="OrthoDB" id="6305173at2"/>
<evidence type="ECO:0000256" key="4">
    <source>
        <dbReference type="ARBA" id="ARBA00022656"/>
    </source>
</evidence>
<dbReference type="Gene3D" id="2.150.10.10">
    <property type="entry name" value="Serralysin-like metalloprotease, C-terminal"/>
    <property type="match status" value="6"/>
</dbReference>
<keyword evidence="3" id="KW-0964">Secreted</keyword>
<evidence type="ECO:0000256" key="5">
    <source>
        <dbReference type="ARBA" id="ARBA00022737"/>
    </source>
</evidence>
<evidence type="ECO:0000259" key="9">
    <source>
        <dbReference type="Pfam" id="PF13403"/>
    </source>
</evidence>
<dbReference type="GO" id="GO:0090729">
    <property type="term" value="F:toxin activity"/>
    <property type="evidence" value="ECO:0007669"/>
    <property type="project" value="UniProtKB-KW"/>
</dbReference>
<evidence type="ECO:0000313" key="10">
    <source>
        <dbReference type="EMBL" id="SEW20530.1"/>
    </source>
</evidence>
<dbReference type="GO" id="GO:0016020">
    <property type="term" value="C:membrane"/>
    <property type="evidence" value="ECO:0007669"/>
    <property type="project" value="UniProtKB-SubCell"/>
</dbReference>
<evidence type="ECO:0000256" key="6">
    <source>
        <dbReference type="ARBA" id="ARBA00023026"/>
    </source>
</evidence>
<dbReference type="Pfam" id="PF13403">
    <property type="entry name" value="Hint_2"/>
    <property type="match status" value="1"/>
</dbReference>
<dbReference type="PANTHER" id="PTHR38340:SF1">
    <property type="entry name" value="S-LAYER PROTEIN"/>
    <property type="match status" value="1"/>
</dbReference>
<proteinExistence type="predicted"/>
<dbReference type="Gene3D" id="2.170.16.10">
    <property type="entry name" value="Hedgehog/Intein (Hint) domain"/>
    <property type="match status" value="1"/>
</dbReference>
<dbReference type="GO" id="GO:0005509">
    <property type="term" value="F:calcium ion binding"/>
    <property type="evidence" value="ECO:0007669"/>
    <property type="project" value="InterPro"/>
</dbReference>
<keyword evidence="11" id="KW-1185">Reference proteome</keyword>
<dbReference type="InterPro" id="IPR036844">
    <property type="entry name" value="Hint_dom_sf"/>
</dbReference>
<dbReference type="SUPFAM" id="SSF51294">
    <property type="entry name" value="Hedgehog/intein (Hint) domain"/>
    <property type="match status" value="1"/>
</dbReference>
<keyword evidence="4" id="KW-0800">Toxin</keyword>
<dbReference type="InterPro" id="IPR011049">
    <property type="entry name" value="Serralysin-like_metalloprot_C"/>
</dbReference>
<gene>
    <name evidence="10" type="ORF">SAMN04488515_1584</name>
</gene>
<evidence type="ECO:0000313" key="11">
    <source>
        <dbReference type="Proteomes" id="UP000199167"/>
    </source>
</evidence>
<evidence type="ECO:0000256" key="8">
    <source>
        <dbReference type="SAM" id="MobiDB-lite"/>
    </source>
</evidence>
<dbReference type="PRINTS" id="PR00313">
    <property type="entry name" value="CABNDNGRPT"/>
</dbReference>
<protein>
    <submittedName>
        <fullName evidence="10">Hemolysin-type calcium-binding repeat-containing protein</fullName>
    </submittedName>
</protein>